<accession>A0A4R1QYX0</accession>
<comment type="caution">
    <text evidence="1">The sequence shown here is derived from an EMBL/GenBank/DDBJ whole genome shotgun (WGS) entry which is preliminary data.</text>
</comment>
<dbReference type="EMBL" id="SLUM01000008">
    <property type="protein sequence ID" value="TCL58175.1"/>
    <property type="molecule type" value="Genomic_DNA"/>
</dbReference>
<dbReference type="Proteomes" id="UP000295184">
    <property type="component" value="Unassembled WGS sequence"/>
</dbReference>
<reference evidence="1 2" key="1">
    <citation type="submission" date="2019-03" db="EMBL/GenBank/DDBJ databases">
        <title>Genomic Encyclopedia of Type Strains, Phase IV (KMG-IV): sequencing the most valuable type-strain genomes for metagenomic binning, comparative biology and taxonomic classification.</title>
        <authorList>
            <person name="Goeker M."/>
        </authorList>
    </citation>
    <scope>NUCLEOTIDE SEQUENCE [LARGE SCALE GENOMIC DNA]</scope>
    <source>
        <strain evidence="1 2">DSM 100451</strain>
    </source>
</reference>
<dbReference type="GO" id="GO:0004252">
    <property type="term" value="F:serine-type endopeptidase activity"/>
    <property type="evidence" value="ECO:0007669"/>
    <property type="project" value="InterPro"/>
</dbReference>
<proteinExistence type="predicted"/>
<dbReference type="RefSeq" id="WP_132587341.1">
    <property type="nucleotide sequence ID" value="NZ_CABKVM010000016.1"/>
</dbReference>
<evidence type="ECO:0000313" key="1">
    <source>
        <dbReference type="EMBL" id="TCL58175.1"/>
    </source>
</evidence>
<gene>
    <name evidence="1" type="ORF">EDD77_10843</name>
</gene>
<evidence type="ECO:0000313" key="2">
    <source>
        <dbReference type="Proteomes" id="UP000295184"/>
    </source>
</evidence>
<dbReference type="GO" id="GO:0006508">
    <property type="term" value="P:proteolysis"/>
    <property type="evidence" value="ECO:0007669"/>
    <property type="project" value="InterPro"/>
</dbReference>
<dbReference type="AlphaFoldDB" id="A0A4R1QYX0"/>
<sequence>MKRQHMMDTKNSLRIAVIDDEIASDIVGLGCRVEKVSIATNHFPDRYCNNHISHSTVVTKILQAYTNPLIHYSITNYIVALNDQHCFDVDTLLKALRECAILRPHIVIMSIGSTMPSDASLLYPLCEALISDGTIIIAATSNDNVFTFPASFENVIAVRYRHNNDAPITVCTRDFLGTNFSVSYNRSELARLTGVDTLPSNSFAVPVIAAEIINSYFQFSSLSASDIIRILMKINKYPHCDSSYSSSPIYESERPLIIKISSKRIIQHIPRIIKVLKHKYDLEAICLTPKTNDIAHQFYCVPQKDIDTFFTNKLYAHIRSDILFIIEMEYEKYDIEINLQASTVFFTIAEGLYKHQYNITPNILEEIIADKIILLNRLYGEQ</sequence>
<protein>
    <recommendedName>
        <fullName evidence="3">Subtilase family protein</fullName>
    </recommendedName>
</protein>
<dbReference type="Gene3D" id="3.40.50.200">
    <property type="entry name" value="Peptidase S8/S53 domain"/>
    <property type="match status" value="1"/>
</dbReference>
<dbReference type="STRING" id="1650663.GCA_001486665_01505"/>
<name>A0A4R1QYX0_9FIRM</name>
<evidence type="ECO:0008006" key="3">
    <source>
        <dbReference type="Google" id="ProtNLM"/>
    </source>
</evidence>
<organism evidence="1 2">
    <name type="scientific">Allofournierella massiliensis</name>
    <dbReference type="NCBI Taxonomy" id="1650663"/>
    <lineage>
        <taxon>Bacteria</taxon>
        <taxon>Bacillati</taxon>
        <taxon>Bacillota</taxon>
        <taxon>Clostridia</taxon>
        <taxon>Eubacteriales</taxon>
        <taxon>Oscillospiraceae</taxon>
        <taxon>Allofournierella</taxon>
    </lineage>
</organism>
<dbReference type="InterPro" id="IPR036852">
    <property type="entry name" value="Peptidase_S8/S53_dom_sf"/>
</dbReference>
<dbReference type="SUPFAM" id="SSF52743">
    <property type="entry name" value="Subtilisin-like"/>
    <property type="match status" value="1"/>
</dbReference>
<dbReference type="OrthoDB" id="184152at2"/>